<sequence>MRRKPVLKVATWIHIILRILLLLSGVTLLTLAVYMAVRWGPIRSQKIYPAVLAAASLSIITDTIALILLISKLDYIPTVSFFEVVTLGIGIWGGVLHDVQRLPL</sequence>
<comment type="caution">
    <text evidence="1">The sequence shown here is derived from an EMBL/GenBank/DDBJ whole genome shotgun (WGS) entry which is preliminary data.</text>
</comment>
<gene>
    <name evidence="1" type="ORF">ATEIFO6365_0002100200</name>
</gene>
<accession>A0A5M3Z058</accession>
<dbReference type="VEuPathDB" id="FungiDB:ATEG_02723"/>
<dbReference type="Proteomes" id="UP000452235">
    <property type="component" value="Unassembled WGS sequence"/>
</dbReference>
<evidence type="ECO:0000313" key="2">
    <source>
        <dbReference type="Proteomes" id="UP000452235"/>
    </source>
</evidence>
<name>A0A5M3Z058_ASPTE</name>
<reference evidence="1 2" key="1">
    <citation type="submission" date="2020-01" db="EMBL/GenBank/DDBJ databases">
        <title>Aspergillus terreus IFO 6365 whole genome shotgun sequence.</title>
        <authorList>
            <person name="Kanamasa S."/>
            <person name="Takahashi H."/>
        </authorList>
    </citation>
    <scope>NUCLEOTIDE SEQUENCE [LARGE SCALE GENOMIC DNA]</scope>
    <source>
        <strain evidence="1 2">IFO 6365</strain>
    </source>
</reference>
<dbReference type="OrthoDB" id="10495803at2759"/>
<organism evidence="1 2">
    <name type="scientific">Aspergillus terreus</name>
    <dbReference type="NCBI Taxonomy" id="33178"/>
    <lineage>
        <taxon>Eukaryota</taxon>
        <taxon>Fungi</taxon>
        <taxon>Dikarya</taxon>
        <taxon>Ascomycota</taxon>
        <taxon>Pezizomycotina</taxon>
        <taxon>Eurotiomycetes</taxon>
        <taxon>Eurotiomycetidae</taxon>
        <taxon>Eurotiales</taxon>
        <taxon>Aspergillaceae</taxon>
        <taxon>Aspergillus</taxon>
        <taxon>Aspergillus subgen. Circumdati</taxon>
    </lineage>
</organism>
<evidence type="ECO:0000313" key="1">
    <source>
        <dbReference type="EMBL" id="GFF13891.1"/>
    </source>
</evidence>
<dbReference type="AlphaFoldDB" id="A0A5M3Z058"/>
<protein>
    <submittedName>
        <fullName evidence="1">Integral membrane protein</fullName>
    </submittedName>
</protein>
<keyword evidence="2" id="KW-1185">Reference proteome</keyword>
<proteinExistence type="predicted"/>
<dbReference type="EMBL" id="BLJY01000002">
    <property type="protein sequence ID" value="GFF13891.1"/>
    <property type="molecule type" value="Genomic_DNA"/>
</dbReference>